<keyword evidence="4 10" id="KW-0812">Transmembrane</keyword>
<dbReference type="GO" id="GO:0016887">
    <property type="term" value="F:ATP hydrolysis activity"/>
    <property type="evidence" value="ECO:0007669"/>
    <property type="project" value="InterPro"/>
</dbReference>
<dbReference type="GO" id="GO:0005886">
    <property type="term" value="C:plasma membrane"/>
    <property type="evidence" value="ECO:0007669"/>
    <property type="project" value="UniProtKB-SubCell"/>
</dbReference>
<dbReference type="InterPro" id="IPR003439">
    <property type="entry name" value="ABC_transporter-like_ATP-bd"/>
</dbReference>
<dbReference type="PANTHER" id="PTHR45772:SF9">
    <property type="entry name" value="CONSERVED COMPONENT OF ABC TRANSPORTER FOR NATURAL AMINO ACIDS"/>
    <property type="match status" value="1"/>
</dbReference>
<accession>A0A1C3W2K0</accession>
<dbReference type="InterPro" id="IPR027417">
    <property type="entry name" value="P-loop_NTPase"/>
</dbReference>
<dbReference type="PROSITE" id="PS50893">
    <property type="entry name" value="ABC_TRANSPORTER_2"/>
    <property type="match status" value="1"/>
</dbReference>
<evidence type="ECO:0000256" key="2">
    <source>
        <dbReference type="ARBA" id="ARBA00022448"/>
    </source>
</evidence>
<evidence type="ECO:0000256" key="5">
    <source>
        <dbReference type="ARBA" id="ARBA00022741"/>
    </source>
</evidence>
<keyword evidence="3" id="KW-1003">Cell membrane</keyword>
<dbReference type="Proteomes" id="UP000183174">
    <property type="component" value="Unassembled WGS sequence"/>
</dbReference>
<comment type="subcellular location">
    <subcellularLocation>
        <location evidence="1">Cell membrane</location>
        <topology evidence="1">Multi-pass membrane protein</topology>
    </subcellularLocation>
</comment>
<evidence type="ECO:0000256" key="10">
    <source>
        <dbReference type="SAM" id="Phobius"/>
    </source>
</evidence>
<dbReference type="SMART" id="SM00382">
    <property type="entry name" value="AAA"/>
    <property type="match status" value="1"/>
</dbReference>
<evidence type="ECO:0000256" key="9">
    <source>
        <dbReference type="ARBA" id="ARBA00024722"/>
    </source>
</evidence>
<feature type="domain" description="ABC transporter" evidence="11">
    <location>
        <begin position="323"/>
        <end position="553"/>
    </location>
</feature>
<organism evidence="12 13">
    <name type="scientific">Bradyrhizobium yuanmingense</name>
    <dbReference type="NCBI Taxonomy" id="108015"/>
    <lineage>
        <taxon>Bacteria</taxon>
        <taxon>Pseudomonadati</taxon>
        <taxon>Pseudomonadota</taxon>
        <taxon>Alphaproteobacteria</taxon>
        <taxon>Hyphomicrobiales</taxon>
        <taxon>Nitrobacteraceae</taxon>
        <taxon>Bradyrhizobium</taxon>
    </lineage>
</organism>
<dbReference type="CDD" id="cd06581">
    <property type="entry name" value="TM_PBP1_LivM_like"/>
    <property type="match status" value="1"/>
</dbReference>
<keyword evidence="8 10" id="KW-0472">Membrane</keyword>
<dbReference type="Pfam" id="PF02653">
    <property type="entry name" value="BPD_transp_2"/>
    <property type="match status" value="1"/>
</dbReference>
<feature type="transmembrane region" description="Helical" evidence="10">
    <location>
        <begin position="238"/>
        <end position="263"/>
    </location>
</feature>
<dbReference type="InterPro" id="IPR043428">
    <property type="entry name" value="LivM-like"/>
</dbReference>
<dbReference type="GO" id="GO:0005524">
    <property type="term" value="F:ATP binding"/>
    <property type="evidence" value="ECO:0007669"/>
    <property type="project" value="UniProtKB-KW"/>
</dbReference>
<evidence type="ECO:0000256" key="1">
    <source>
        <dbReference type="ARBA" id="ARBA00004651"/>
    </source>
</evidence>
<keyword evidence="6" id="KW-0067">ATP-binding</keyword>
<dbReference type="AlphaFoldDB" id="A0A1C3W2K0"/>
<keyword evidence="2" id="KW-0813">Transport</keyword>
<sequence>MTGPVRILLWCAGLALAACLVTYPLYANGYYLALGISVLYFTILATAWAMFSGPTRYISLATVAFFGLGAYTAAVLGETMPWPVVLLAAAGVGALTAAITGLSTLRLSGIYFVIFSFGLAELIRQLVIWYEVNIHKSVGRYLFSAVTQDVLYWQLLGLTAVVFLVGWMLGRSRYGLALRAIGADETAASHSGIDATRIKLGVFILSATFMAVTGAVMAPRWTYIDPAIAFNPTISFQVVIMALLGGAGSLFGPVLGVIPLVLLFEVLTATLPNHFSIVLGVIFVFIVMVLPNGVIGLFGAGRWRVPAGGPAAAPARAGDAPLLAVDGVSKSFSGLRAVDGVSFTVTPGEIIGIIGPNGSGKTTLLNTLSGALRPSSGTIRLGGIVLNGMRAHQIARLGLARTFQLVRVMPDLTVAENVAAAQLFSTTNGSGATASELLDLVGLGKLQETPASDLTYIDQKRLELARALALQPRLVLLDEWLAGLNPSELETGIALIAKLRDRGLTIIMVEHVMDAIRALCSHCIVMNAGSVIARGAPEAVLSDPKVVAAYLGGDDA</sequence>
<feature type="transmembrane region" description="Helical" evidence="10">
    <location>
        <begin position="150"/>
        <end position="169"/>
    </location>
</feature>
<keyword evidence="5" id="KW-0547">Nucleotide-binding</keyword>
<evidence type="ECO:0000313" key="13">
    <source>
        <dbReference type="Proteomes" id="UP000183174"/>
    </source>
</evidence>
<dbReference type="CDD" id="cd03219">
    <property type="entry name" value="ABC_Mj1267_LivG_branched"/>
    <property type="match status" value="1"/>
</dbReference>
<feature type="transmembrane region" description="Helical" evidence="10">
    <location>
        <begin position="109"/>
        <end position="130"/>
    </location>
</feature>
<dbReference type="PROSITE" id="PS51257">
    <property type="entry name" value="PROKAR_LIPOPROTEIN"/>
    <property type="match status" value="1"/>
</dbReference>
<dbReference type="GO" id="GO:0015658">
    <property type="term" value="F:branched-chain amino acid transmembrane transporter activity"/>
    <property type="evidence" value="ECO:0007669"/>
    <property type="project" value="InterPro"/>
</dbReference>
<gene>
    <name evidence="12" type="ORF">GA0061099_1005144</name>
</gene>
<dbReference type="InterPro" id="IPR001851">
    <property type="entry name" value="ABC_transp_permease"/>
</dbReference>
<evidence type="ECO:0000256" key="4">
    <source>
        <dbReference type="ARBA" id="ARBA00022692"/>
    </source>
</evidence>
<dbReference type="RefSeq" id="WP_050996039.1">
    <property type="nucleotide sequence ID" value="NZ_FMAE01000005.1"/>
</dbReference>
<feature type="transmembrane region" description="Helical" evidence="10">
    <location>
        <begin position="82"/>
        <end position="102"/>
    </location>
</feature>
<dbReference type="InterPro" id="IPR051120">
    <property type="entry name" value="ABC_AA/LPS_Transport"/>
</dbReference>
<evidence type="ECO:0000256" key="8">
    <source>
        <dbReference type="ARBA" id="ARBA00023136"/>
    </source>
</evidence>
<dbReference type="InterPro" id="IPR003593">
    <property type="entry name" value="AAA+_ATPase"/>
</dbReference>
<evidence type="ECO:0000256" key="7">
    <source>
        <dbReference type="ARBA" id="ARBA00022989"/>
    </source>
</evidence>
<proteinExistence type="predicted"/>
<dbReference type="EMBL" id="FMAE01000005">
    <property type="protein sequence ID" value="SCB34210.1"/>
    <property type="molecule type" value="Genomic_DNA"/>
</dbReference>
<name>A0A1C3W2K0_9BRAD</name>
<evidence type="ECO:0000313" key="12">
    <source>
        <dbReference type="EMBL" id="SCB34210.1"/>
    </source>
</evidence>
<reference evidence="12 13" key="1">
    <citation type="submission" date="2016-08" db="EMBL/GenBank/DDBJ databases">
        <authorList>
            <person name="Seilhamer J.J."/>
        </authorList>
    </citation>
    <scope>NUCLEOTIDE SEQUENCE [LARGE SCALE GENOMIC DNA]</scope>
    <source>
        <strain evidence="12 13">CCBAU 10071</strain>
    </source>
</reference>
<comment type="function">
    <text evidence="9">Involved in beta-(1--&gt;2)glucan export. Transmembrane domains (TMD) form a pore in the inner membrane and the ATP-binding domain (NBD) is responsible for energy generation.</text>
</comment>
<feature type="transmembrane region" description="Helical" evidence="10">
    <location>
        <begin position="7"/>
        <end position="26"/>
    </location>
</feature>
<dbReference type="InterPro" id="IPR032823">
    <property type="entry name" value="BCA_ABC_TP_C"/>
</dbReference>
<keyword evidence="7 10" id="KW-1133">Transmembrane helix</keyword>
<feature type="transmembrane region" description="Helical" evidence="10">
    <location>
        <begin position="58"/>
        <end position="76"/>
    </location>
</feature>
<dbReference type="Pfam" id="PF12399">
    <property type="entry name" value="BCA_ABC_TP_C"/>
    <property type="match status" value="1"/>
</dbReference>
<dbReference type="Gene3D" id="3.40.50.300">
    <property type="entry name" value="P-loop containing nucleotide triphosphate hydrolases"/>
    <property type="match status" value="1"/>
</dbReference>
<feature type="transmembrane region" description="Helical" evidence="10">
    <location>
        <begin position="32"/>
        <end position="51"/>
    </location>
</feature>
<protein>
    <submittedName>
        <fullName evidence="12">Branched-chain amino acid transport system permease protein</fullName>
    </submittedName>
</protein>
<evidence type="ECO:0000259" key="11">
    <source>
        <dbReference type="PROSITE" id="PS50893"/>
    </source>
</evidence>
<dbReference type="SUPFAM" id="SSF52540">
    <property type="entry name" value="P-loop containing nucleoside triphosphate hydrolases"/>
    <property type="match status" value="1"/>
</dbReference>
<dbReference type="Pfam" id="PF00005">
    <property type="entry name" value="ABC_tran"/>
    <property type="match status" value="1"/>
</dbReference>
<feature type="transmembrane region" description="Helical" evidence="10">
    <location>
        <begin position="200"/>
        <end position="218"/>
    </location>
</feature>
<dbReference type="PANTHER" id="PTHR45772">
    <property type="entry name" value="CONSERVED COMPONENT OF ABC TRANSPORTER FOR NATURAL AMINO ACIDS-RELATED"/>
    <property type="match status" value="1"/>
</dbReference>
<evidence type="ECO:0000256" key="6">
    <source>
        <dbReference type="ARBA" id="ARBA00022840"/>
    </source>
</evidence>
<evidence type="ECO:0000256" key="3">
    <source>
        <dbReference type="ARBA" id="ARBA00022475"/>
    </source>
</evidence>
<feature type="transmembrane region" description="Helical" evidence="10">
    <location>
        <begin position="275"/>
        <end position="298"/>
    </location>
</feature>